<reference evidence="8 9" key="1">
    <citation type="journal article" date="2014" name="Nat. Genet.">
        <title>Genome sequence of the hot pepper provides insights into the evolution of pungency in Capsicum species.</title>
        <authorList>
            <person name="Kim S."/>
            <person name="Park M."/>
            <person name="Yeom S.I."/>
            <person name="Kim Y.M."/>
            <person name="Lee J.M."/>
            <person name="Lee H.A."/>
            <person name="Seo E."/>
            <person name="Choi J."/>
            <person name="Cheong K."/>
            <person name="Kim K.T."/>
            <person name="Jung K."/>
            <person name="Lee G.W."/>
            <person name="Oh S.K."/>
            <person name="Bae C."/>
            <person name="Kim S.B."/>
            <person name="Lee H.Y."/>
            <person name="Kim S.Y."/>
            <person name="Kim M.S."/>
            <person name="Kang B.C."/>
            <person name="Jo Y.D."/>
            <person name="Yang H.B."/>
            <person name="Jeong H.J."/>
            <person name="Kang W.H."/>
            <person name="Kwon J.K."/>
            <person name="Shin C."/>
            <person name="Lim J.Y."/>
            <person name="Park J.H."/>
            <person name="Huh J.H."/>
            <person name="Kim J.S."/>
            <person name="Kim B.D."/>
            <person name="Cohen O."/>
            <person name="Paran I."/>
            <person name="Suh M.C."/>
            <person name="Lee S.B."/>
            <person name="Kim Y.K."/>
            <person name="Shin Y."/>
            <person name="Noh S.J."/>
            <person name="Park J."/>
            <person name="Seo Y.S."/>
            <person name="Kwon S.Y."/>
            <person name="Kim H.A."/>
            <person name="Park J.M."/>
            <person name="Kim H.J."/>
            <person name="Choi S.B."/>
            <person name="Bosland P.W."/>
            <person name="Reeves G."/>
            <person name="Jo S.H."/>
            <person name="Lee B.W."/>
            <person name="Cho H.T."/>
            <person name="Choi H.S."/>
            <person name="Lee M.S."/>
            <person name="Yu Y."/>
            <person name="Do Choi Y."/>
            <person name="Park B.S."/>
            <person name="van Deynze A."/>
            <person name="Ashrafi H."/>
            <person name="Hill T."/>
            <person name="Kim W.T."/>
            <person name="Pai H.S."/>
            <person name="Ahn H.K."/>
            <person name="Yeam I."/>
            <person name="Giovannoni J.J."/>
            <person name="Rose J.K."/>
            <person name="Sorensen I."/>
            <person name="Lee S.J."/>
            <person name="Kim R.W."/>
            <person name="Choi I.Y."/>
            <person name="Choi B.S."/>
            <person name="Lim J.S."/>
            <person name="Lee Y.H."/>
            <person name="Choi D."/>
        </authorList>
    </citation>
    <scope>NUCLEOTIDE SEQUENCE [LARGE SCALE GENOMIC DNA]</scope>
    <source>
        <strain evidence="9">cv. CM334</strain>
    </source>
</reference>
<evidence type="ECO:0000256" key="4">
    <source>
        <dbReference type="ARBA" id="ARBA00022643"/>
    </source>
</evidence>
<dbReference type="PROSITE" id="PS50112">
    <property type="entry name" value="PAS"/>
    <property type="match status" value="1"/>
</dbReference>
<dbReference type="PANTHER" id="PTHR47429">
    <property type="entry name" value="PROTEIN TWIN LOV 1"/>
    <property type="match status" value="1"/>
</dbReference>
<dbReference type="Gene3D" id="3.30.450.20">
    <property type="entry name" value="PAS domain"/>
    <property type="match status" value="1"/>
</dbReference>
<evidence type="ECO:0000256" key="6">
    <source>
        <dbReference type="ARBA" id="ARBA00023170"/>
    </source>
</evidence>
<keyword evidence="3" id="KW-0285">Flavoprotein</keyword>
<comment type="caution">
    <text evidence="8">The sequence shown here is derived from an EMBL/GenBank/DDBJ whole genome shotgun (WGS) entry which is preliminary data.</text>
</comment>
<dbReference type="Gramene" id="PHT67930">
    <property type="protein sequence ID" value="PHT67930"/>
    <property type="gene ID" value="T459_27417"/>
</dbReference>
<evidence type="ECO:0000313" key="9">
    <source>
        <dbReference type="Proteomes" id="UP000222542"/>
    </source>
</evidence>
<dbReference type="PANTHER" id="PTHR47429:SF4">
    <property type="entry name" value="PROTEIN TWIN LOV 1-LIKE"/>
    <property type="match status" value="1"/>
</dbReference>
<evidence type="ECO:0000256" key="2">
    <source>
        <dbReference type="ARBA" id="ARBA00022606"/>
    </source>
</evidence>
<keyword evidence="9" id="KW-1185">Reference proteome</keyword>
<dbReference type="GO" id="GO:0009881">
    <property type="term" value="F:photoreceptor activity"/>
    <property type="evidence" value="ECO:0007669"/>
    <property type="project" value="UniProtKB-KW"/>
</dbReference>
<dbReference type="Proteomes" id="UP000222542">
    <property type="component" value="Unassembled WGS sequence"/>
</dbReference>
<protein>
    <recommendedName>
        <fullName evidence="7">PAS domain-containing protein</fullName>
    </recommendedName>
</protein>
<gene>
    <name evidence="8" type="ORF">T459_27417</name>
</gene>
<organism evidence="8 9">
    <name type="scientific">Capsicum annuum</name>
    <name type="common">Capsicum pepper</name>
    <dbReference type="NCBI Taxonomy" id="4072"/>
    <lineage>
        <taxon>Eukaryota</taxon>
        <taxon>Viridiplantae</taxon>
        <taxon>Streptophyta</taxon>
        <taxon>Embryophyta</taxon>
        <taxon>Tracheophyta</taxon>
        <taxon>Spermatophyta</taxon>
        <taxon>Magnoliopsida</taxon>
        <taxon>eudicotyledons</taxon>
        <taxon>Gunneridae</taxon>
        <taxon>Pentapetalae</taxon>
        <taxon>asterids</taxon>
        <taxon>lamiids</taxon>
        <taxon>Solanales</taxon>
        <taxon>Solanaceae</taxon>
        <taxon>Solanoideae</taxon>
        <taxon>Capsiceae</taxon>
        <taxon>Capsicum</taxon>
    </lineage>
</organism>
<dbReference type="InterPro" id="IPR000014">
    <property type="entry name" value="PAS"/>
</dbReference>
<evidence type="ECO:0000256" key="5">
    <source>
        <dbReference type="ARBA" id="ARBA00022991"/>
    </source>
</evidence>
<keyword evidence="4" id="KW-0288">FMN</keyword>
<dbReference type="AlphaFoldDB" id="A0A2G2YDW2"/>
<dbReference type="InterPro" id="IPR035965">
    <property type="entry name" value="PAS-like_dom_sf"/>
</dbReference>
<keyword evidence="2" id="KW-0716">Sensory transduction</keyword>
<keyword evidence="5" id="KW-0157">Chromophore</keyword>
<reference evidence="8 9" key="2">
    <citation type="journal article" date="2017" name="Genome Biol.">
        <title>New reference genome sequences of hot pepper reveal the massive evolution of plant disease-resistance genes by retroduplication.</title>
        <authorList>
            <person name="Kim S."/>
            <person name="Park J."/>
            <person name="Yeom S.I."/>
            <person name="Kim Y.M."/>
            <person name="Seo E."/>
            <person name="Kim K.T."/>
            <person name="Kim M.S."/>
            <person name="Lee J.M."/>
            <person name="Cheong K."/>
            <person name="Shin H.S."/>
            <person name="Kim S.B."/>
            <person name="Han K."/>
            <person name="Lee J."/>
            <person name="Park M."/>
            <person name="Lee H.A."/>
            <person name="Lee H.Y."/>
            <person name="Lee Y."/>
            <person name="Oh S."/>
            <person name="Lee J.H."/>
            <person name="Choi E."/>
            <person name="Choi E."/>
            <person name="Lee S.E."/>
            <person name="Jeon J."/>
            <person name="Kim H."/>
            <person name="Choi G."/>
            <person name="Song H."/>
            <person name="Lee J."/>
            <person name="Lee S.C."/>
            <person name="Kwon J.K."/>
            <person name="Lee H.Y."/>
            <person name="Koo N."/>
            <person name="Hong Y."/>
            <person name="Kim R.W."/>
            <person name="Kang W.H."/>
            <person name="Huh J.H."/>
            <person name="Kang B.C."/>
            <person name="Yang T.J."/>
            <person name="Lee Y.H."/>
            <person name="Bennetzen J.L."/>
            <person name="Choi D."/>
        </authorList>
    </citation>
    <scope>NUCLEOTIDE SEQUENCE [LARGE SCALE GENOMIC DNA]</scope>
    <source>
        <strain evidence="9">cv. CM334</strain>
    </source>
</reference>
<proteinExistence type="predicted"/>
<name>A0A2G2YDW2_CAPAN</name>
<accession>A0A2G2YDW2</accession>
<keyword evidence="6" id="KW-0675">Receptor</keyword>
<evidence type="ECO:0000256" key="3">
    <source>
        <dbReference type="ARBA" id="ARBA00022630"/>
    </source>
</evidence>
<evidence type="ECO:0000256" key="1">
    <source>
        <dbReference type="ARBA" id="ARBA00022543"/>
    </source>
</evidence>
<dbReference type="EMBL" id="AYRZ02000011">
    <property type="protein sequence ID" value="PHT67930.1"/>
    <property type="molecule type" value="Genomic_DNA"/>
</dbReference>
<dbReference type="SUPFAM" id="SSF55785">
    <property type="entry name" value="PYP-like sensor domain (PAS domain)"/>
    <property type="match status" value="1"/>
</dbReference>
<evidence type="ECO:0000259" key="7">
    <source>
        <dbReference type="PROSITE" id="PS50112"/>
    </source>
</evidence>
<sequence length="308" mass="34373">MGDHFGCSFICVLFFDEKDGRLIHLLGFQVSILRRPKPSRVGLNLCQDGAGCRESVLRCYIREVYSMSMEWELPVTLGSSLEFTGVDVEGPCVASDLEKRKATTVVKKILTVLRHNGESTGKLVGGKRLSPSGMGLLGPSLNISFCRIKQSFILTDANLPVMPIVFASDTFLKLTGFSKDEVLGYNCRSLSVINTDSSSQFWNASRMNNHVQYACITEKTEPHFGFTFHLYGMLQERLDESQNSRDLHYVAQVKKLEIGALVFISGRIGVEEQPKICLALMADEIAAVQVQMWGDECDAFEPRDIIRL</sequence>
<evidence type="ECO:0000313" key="8">
    <source>
        <dbReference type="EMBL" id="PHT67930.1"/>
    </source>
</evidence>
<dbReference type="GO" id="GO:0005634">
    <property type="term" value="C:nucleus"/>
    <property type="evidence" value="ECO:0000318"/>
    <property type="project" value="GO_Central"/>
</dbReference>
<dbReference type="Pfam" id="PF13426">
    <property type="entry name" value="PAS_9"/>
    <property type="match status" value="1"/>
</dbReference>
<feature type="domain" description="PAS" evidence="7">
    <location>
        <begin position="164"/>
        <end position="214"/>
    </location>
</feature>
<keyword evidence="1" id="KW-0600">Photoreceptor protein</keyword>